<name>A0ABT3DIT4_9BACI</name>
<protein>
    <submittedName>
        <fullName evidence="2">NAD(P)-dependent oxidoreductase</fullName>
    </submittedName>
</protein>
<proteinExistence type="predicted"/>
<dbReference type="SUPFAM" id="SSF51735">
    <property type="entry name" value="NAD(P)-binding Rossmann-fold domains"/>
    <property type="match status" value="1"/>
</dbReference>
<dbReference type="Proteomes" id="UP001526147">
    <property type="component" value="Unassembled WGS sequence"/>
</dbReference>
<evidence type="ECO:0000313" key="2">
    <source>
        <dbReference type="EMBL" id="MCV9886965.1"/>
    </source>
</evidence>
<dbReference type="Gene3D" id="3.40.50.720">
    <property type="entry name" value="NAD(P)-binding Rossmann-like Domain"/>
    <property type="match status" value="1"/>
</dbReference>
<dbReference type="InterPro" id="IPR001509">
    <property type="entry name" value="Epimerase_deHydtase"/>
</dbReference>
<evidence type="ECO:0000313" key="3">
    <source>
        <dbReference type="Proteomes" id="UP001526147"/>
    </source>
</evidence>
<accession>A0ABT3DIT4</accession>
<feature type="domain" description="NAD-dependent epimerase/dehydratase" evidence="1">
    <location>
        <begin position="5"/>
        <end position="178"/>
    </location>
</feature>
<dbReference type="RefSeq" id="WP_078432964.1">
    <property type="nucleotide sequence ID" value="NZ_JAOYEY010000043.1"/>
</dbReference>
<reference evidence="2 3" key="1">
    <citation type="submission" date="2022-10" db="EMBL/GenBank/DDBJ databases">
        <title>Draft genome assembly of moderately radiation resistant bacterium Metabacillus halosaccharovorans.</title>
        <authorList>
            <person name="Pal S."/>
            <person name="Gopinathan A."/>
        </authorList>
    </citation>
    <scope>NUCLEOTIDE SEQUENCE [LARGE SCALE GENOMIC DNA]</scope>
    <source>
        <strain evidence="2 3">VITHBRA001</strain>
    </source>
</reference>
<keyword evidence="3" id="KW-1185">Reference proteome</keyword>
<dbReference type="EMBL" id="JAOYEY010000043">
    <property type="protein sequence ID" value="MCV9886965.1"/>
    <property type="molecule type" value="Genomic_DNA"/>
</dbReference>
<dbReference type="InterPro" id="IPR036291">
    <property type="entry name" value="NAD(P)-bd_dom_sf"/>
</dbReference>
<evidence type="ECO:0000259" key="1">
    <source>
        <dbReference type="Pfam" id="PF01370"/>
    </source>
</evidence>
<gene>
    <name evidence="2" type="ORF">OIH86_15100</name>
</gene>
<dbReference type="Pfam" id="PF01370">
    <property type="entry name" value="Epimerase"/>
    <property type="match status" value="1"/>
</dbReference>
<comment type="caution">
    <text evidence="2">The sequence shown here is derived from an EMBL/GenBank/DDBJ whole genome shotgun (WGS) entry which is preliminary data.</text>
</comment>
<sequence>MKKKVTIIGGAGTIGSILVNGLSDTYDFVILDKNVHSTSLPCHAIEVDATNYQDLLDNIPKDTEAIINLLTIKSKDDLKNIDQFHKMTNIHFVASFYLLHAAVALGIKKLVYASSNHATDYYEKDGRSTLDRKITIHDYPFSRGLYGVLKLASENIGHIFAGEKENNLSVINLRIGSVLKDEYESVKKQQRLHHTLLSHEDTIQLFHLALQSTVKYGTYYGVSDNPNKPWSTENAWEELGFSSDVNAVDVLNRNIEGLEKG</sequence>
<organism evidence="2 3">
    <name type="scientific">Metabacillus halosaccharovorans</name>
    <dbReference type="NCBI Taxonomy" id="930124"/>
    <lineage>
        <taxon>Bacteria</taxon>
        <taxon>Bacillati</taxon>
        <taxon>Bacillota</taxon>
        <taxon>Bacilli</taxon>
        <taxon>Bacillales</taxon>
        <taxon>Bacillaceae</taxon>
        <taxon>Metabacillus</taxon>
    </lineage>
</organism>